<dbReference type="OrthoDB" id="5182523at2"/>
<dbReference type="RefSeq" id="WP_064441284.1">
    <property type="nucleotide sequence ID" value="NZ_BDDI01000013.1"/>
</dbReference>
<dbReference type="AlphaFoldDB" id="A0A839RNQ2"/>
<evidence type="ECO:0000313" key="2">
    <source>
        <dbReference type="Proteomes" id="UP000567922"/>
    </source>
</evidence>
<evidence type="ECO:0008006" key="3">
    <source>
        <dbReference type="Google" id="ProtNLM"/>
    </source>
</evidence>
<dbReference type="EMBL" id="JACHWS010000002">
    <property type="protein sequence ID" value="MBB3037774.1"/>
    <property type="molecule type" value="Genomic_DNA"/>
</dbReference>
<sequence>MALETLPQEDGNDPGSDVVLRAARELRESDADVDSQWLEITDRVIARVRATTRHGIPIRAESMRGALYVTDLVVRHKLRDALEGLGGTAPLRIDVDVDETRCTGLNIELSALYLTDLRRAAKEVRTAAHSVISEILGDLAPPRATITLHFGDVTLDAND</sequence>
<comment type="caution">
    <text evidence="1">The sequence shown here is derived from an EMBL/GenBank/DDBJ whole genome shotgun (WGS) entry which is preliminary data.</text>
</comment>
<reference evidence="1 2" key="1">
    <citation type="submission" date="2020-08" db="EMBL/GenBank/DDBJ databases">
        <title>Sequencing the genomes of 1000 actinobacteria strains.</title>
        <authorList>
            <person name="Klenk H.-P."/>
        </authorList>
    </citation>
    <scope>NUCLEOTIDE SEQUENCE [LARGE SCALE GENOMIC DNA]</scope>
    <source>
        <strain evidence="1 2">DSM 45258</strain>
    </source>
</reference>
<gene>
    <name evidence="1" type="ORF">FHU29_002223</name>
</gene>
<accession>A0A839RNQ2</accession>
<name>A0A839RNQ2_9ACTN</name>
<proteinExistence type="predicted"/>
<keyword evidence="2" id="KW-1185">Reference proteome</keyword>
<dbReference type="Proteomes" id="UP000567922">
    <property type="component" value="Unassembled WGS sequence"/>
</dbReference>
<organism evidence="1 2">
    <name type="scientific">Hoyosella altamirensis</name>
    <dbReference type="NCBI Taxonomy" id="616997"/>
    <lineage>
        <taxon>Bacteria</taxon>
        <taxon>Bacillati</taxon>
        <taxon>Actinomycetota</taxon>
        <taxon>Actinomycetes</taxon>
        <taxon>Mycobacteriales</taxon>
        <taxon>Hoyosellaceae</taxon>
        <taxon>Hoyosella</taxon>
    </lineage>
</organism>
<evidence type="ECO:0000313" key="1">
    <source>
        <dbReference type="EMBL" id="MBB3037774.1"/>
    </source>
</evidence>
<protein>
    <recommendedName>
        <fullName evidence="3">Asp23/Gls24 family envelope stress response protein</fullName>
    </recommendedName>
</protein>